<proteinExistence type="predicted"/>
<gene>
    <name evidence="2" type="ORF">ACFOS1_03050</name>
</gene>
<reference evidence="3" key="1">
    <citation type="journal article" date="2019" name="Int. J. Syst. Evol. Microbiol.">
        <title>The Global Catalogue of Microorganisms (GCM) 10K type strain sequencing project: providing services to taxonomists for standard genome sequencing and annotation.</title>
        <authorList>
            <consortium name="The Broad Institute Genomics Platform"/>
            <consortium name="The Broad Institute Genome Sequencing Center for Infectious Disease"/>
            <person name="Wu L."/>
            <person name="Ma J."/>
        </authorList>
    </citation>
    <scope>NUCLEOTIDE SEQUENCE [LARGE SCALE GENOMIC DNA]</scope>
    <source>
        <strain evidence="3">CECT 9128</strain>
    </source>
</reference>
<comment type="caution">
    <text evidence="2">The sequence shown here is derived from an EMBL/GenBank/DDBJ whole genome shotgun (WGS) entry which is preliminary data.</text>
</comment>
<keyword evidence="3" id="KW-1185">Reference proteome</keyword>
<evidence type="ECO:0008006" key="4">
    <source>
        <dbReference type="Google" id="ProtNLM"/>
    </source>
</evidence>
<feature type="transmembrane region" description="Helical" evidence="1">
    <location>
        <begin position="6"/>
        <end position="28"/>
    </location>
</feature>
<keyword evidence="1" id="KW-0472">Membrane</keyword>
<protein>
    <recommendedName>
        <fullName evidence="4">Universal stress protein B</fullName>
    </recommendedName>
</protein>
<evidence type="ECO:0000256" key="1">
    <source>
        <dbReference type="SAM" id="Phobius"/>
    </source>
</evidence>
<keyword evidence="1" id="KW-0812">Transmembrane</keyword>
<evidence type="ECO:0000313" key="3">
    <source>
        <dbReference type="Proteomes" id="UP001595793"/>
    </source>
</evidence>
<feature type="transmembrane region" description="Helical" evidence="1">
    <location>
        <begin position="77"/>
        <end position="99"/>
    </location>
</feature>
<dbReference type="EMBL" id="JBHSAS010000006">
    <property type="protein sequence ID" value="MFC4026368.1"/>
    <property type="molecule type" value="Genomic_DNA"/>
</dbReference>
<accession>A0ABV8H5Q4</accession>
<sequence length="100" mass="11467">MEDPEVLLIYSLSISLFFFVVAVSFRLLDNSAFLMLNKEIFVDSSYVSKQRIKRHIVAHPEDKVFTSKLKRALFYRCLHKVFLILMASSLVVTIAALILG</sequence>
<dbReference type="RefSeq" id="WP_290236274.1">
    <property type="nucleotide sequence ID" value="NZ_JAUFPZ010000002.1"/>
</dbReference>
<dbReference type="Proteomes" id="UP001595793">
    <property type="component" value="Unassembled WGS sequence"/>
</dbReference>
<evidence type="ECO:0000313" key="2">
    <source>
        <dbReference type="EMBL" id="MFC4026368.1"/>
    </source>
</evidence>
<name>A0ABV8H5Q4_9FLAO</name>
<keyword evidence="1" id="KW-1133">Transmembrane helix</keyword>
<organism evidence="2 3">
    <name type="scientific">Zunongwangia endophytica</name>
    <dbReference type="NCBI Taxonomy" id="1808945"/>
    <lineage>
        <taxon>Bacteria</taxon>
        <taxon>Pseudomonadati</taxon>
        <taxon>Bacteroidota</taxon>
        <taxon>Flavobacteriia</taxon>
        <taxon>Flavobacteriales</taxon>
        <taxon>Flavobacteriaceae</taxon>
        <taxon>Zunongwangia</taxon>
    </lineage>
</organism>